<dbReference type="AlphaFoldDB" id="C4XTG9"/>
<proteinExistence type="predicted"/>
<dbReference type="EMBL" id="AP010904">
    <property type="protein sequence ID" value="BAH75966.1"/>
    <property type="molecule type" value="Genomic_DNA"/>
</dbReference>
<evidence type="ECO:0000313" key="1">
    <source>
        <dbReference type="EMBL" id="BAH75966.1"/>
    </source>
</evidence>
<dbReference type="HOGENOM" id="CLU_1318994_0_0_7"/>
<sequence>MPIRTFVMGRQISKESCAEAVIKGIKKAQRNYEQWSGGDWVWTAAEYMLTVYVAKEIYAIDGTKYVTIEHNVLQAINDAGAIAPGPKPKNARVRGRFDILLWWASEYPRAVVEIKNQPYGSDVCTKDFNRIDEVLRIRKEESSLEFGMFGFYTSAIGNCEKSATDKVVNKIRNIKQLAIDTIGRNCKIKLFHSKIYTDKHESAWAAGCLLIERR</sequence>
<evidence type="ECO:0000313" key="2">
    <source>
        <dbReference type="Proteomes" id="UP000009071"/>
    </source>
</evidence>
<dbReference type="STRING" id="573370.DMR_24750"/>
<gene>
    <name evidence="1" type="ordered locus">DMR_24750</name>
</gene>
<dbReference type="eggNOG" id="ENOG50333NV">
    <property type="taxonomic scope" value="Bacteria"/>
</dbReference>
<dbReference type="KEGG" id="dma:DMR_24750"/>
<reference evidence="1 2" key="1">
    <citation type="journal article" date="2009" name="Genome Res.">
        <title>Whole genome sequence of Desulfovibrio magneticus strain RS-1 revealed common gene clusters in magnetotactic bacteria.</title>
        <authorList>
            <person name="Nakazawa H."/>
            <person name="Arakaki A."/>
            <person name="Narita-Yamada S."/>
            <person name="Yashiro I."/>
            <person name="Jinno K."/>
            <person name="Aoki N."/>
            <person name="Tsuruyama A."/>
            <person name="Okamura Y."/>
            <person name="Tanikawa S."/>
            <person name="Fujita N."/>
            <person name="Takeyama H."/>
            <person name="Matsunaga T."/>
        </authorList>
    </citation>
    <scope>NUCLEOTIDE SEQUENCE [LARGE SCALE GENOMIC DNA]</scope>
    <source>
        <strain evidence="2">ATCC 700980 / DSM 13731 / RS-1</strain>
    </source>
</reference>
<dbReference type="Proteomes" id="UP000009071">
    <property type="component" value="Chromosome"/>
</dbReference>
<protein>
    <submittedName>
        <fullName evidence="1">Uncharacterized protein</fullName>
    </submittedName>
</protein>
<organism evidence="1 2">
    <name type="scientific">Solidesulfovibrio magneticus (strain ATCC 700980 / DSM 13731 / RS-1)</name>
    <name type="common">Desulfovibrio magneticus</name>
    <dbReference type="NCBI Taxonomy" id="573370"/>
    <lineage>
        <taxon>Bacteria</taxon>
        <taxon>Pseudomonadati</taxon>
        <taxon>Thermodesulfobacteriota</taxon>
        <taxon>Desulfovibrionia</taxon>
        <taxon>Desulfovibrionales</taxon>
        <taxon>Desulfovibrionaceae</taxon>
        <taxon>Solidesulfovibrio</taxon>
    </lineage>
</organism>
<keyword evidence="2" id="KW-1185">Reference proteome</keyword>
<name>C4XTG9_SOLM1</name>
<accession>C4XTG9</accession>